<dbReference type="AlphaFoldDB" id="E0WRT6"/>
<sequence length="225" mass="26078">MPIPQHQPRGDFEMIRARMLKYLLMMTLLLVTPLASAVDKTNPYRLMEDVAQRTFDRLKNEQSKIKQNPNYLRTIVREELIPAVQIKYAGALVLGPYYKEATKAELDDYFGAFEKYLEQSYAQALTMYQGQTYKISPEQPLDREIIPIRVEIVDPNGRPPIRLDFQWRRNTQTGYWQAFDMIVEGVSMIQTKKSGWDSILQQTGIQGLTKALNASSKQEIKLNKK</sequence>
<dbReference type="EMBL" id="GL379589">
    <property type="protein sequence ID" value="EFL92310.1"/>
    <property type="molecule type" value="Genomic_DNA"/>
</dbReference>
<dbReference type="Proteomes" id="UP000005726">
    <property type="component" value="Unassembled WGS sequence"/>
</dbReference>
<dbReference type="PIRSF" id="PIRSF004649">
    <property type="entry name" value="MlaC"/>
    <property type="match status" value="1"/>
</dbReference>
<keyword evidence="2" id="KW-1185">Reference proteome</keyword>
<accession>E0WRT6</accession>
<evidence type="ECO:0000313" key="1">
    <source>
        <dbReference type="EMBL" id="EFL92310.1"/>
    </source>
</evidence>
<gene>
    <name evidence="1" type="primary">mlaC</name>
    <name evidence="1" type="ORF">REG_0048</name>
</gene>
<dbReference type="InterPro" id="IPR008869">
    <property type="entry name" value="MlaC/ttg2D"/>
</dbReference>
<dbReference type="PANTHER" id="PTHR36573">
    <property type="entry name" value="INTERMEMBRANE PHOSPHOLIPID TRANSPORT SYSTEM BINDING PROTEIN MLAC"/>
    <property type="match status" value="1"/>
</dbReference>
<name>E0WRT6_9ENTR</name>
<dbReference type="PANTHER" id="PTHR36573:SF1">
    <property type="entry name" value="INTERMEMBRANE PHOSPHOLIPID TRANSPORT SYSTEM BINDING PROTEIN MLAC"/>
    <property type="match status" value="1"/>
</dbReference>
<dbReference type="STRING" id="663321.REG_0048"/>
<dbReference type="InterPro" id="IPR042245">
    <property type="entry name" value="Tgt2/MlaC_sf"/>
</dbReference>
<dbReference type="eggNOG" id="COG2854">
    <property type="taxonomic scope" value="Bacteria"/>
</dbReference>
<reference evidence="1" key="1">
    <citation type="journal article" date="2009" name="Environ. Microbiol.">
        <title>Dynamics of genome evolution in facultative symbionts of aphids.</title>
        <authorList>
            <person name="Degnan P.H."/>
            <person name="Leonardo T.E."/>
            <person name="Cass B.N."/>
            <person name="Hurwitz B."/>
            <person name="Stern D."/>
            <person name="Gibbs R.A."/>
            <person name="Richards S."/>
            <person name="Moran N.A."/>
        </authorList>
    </citation>
    <scope>NUCLEOTIDE SEQUENCE [LARGE SCALE GENOMIC DNA]</scope>
    <source>
        <strain evidence="1">LSR1</strain>
    </source>
</reference>
<dbReference type="Gene3D" id="3.10.450.710">
    <property type="entry name" value="Tgt2/MlaC"/>
    <property type="match status" value="1"/>
</dbReference>
<evidence type="ECO:0000313" key="2">
    <source>
        <dbReference type="Proteomes" id="UP000005726"/>
    </source>
</evidence>
<dbReference type="Pfam" id="PF05494">
    <property type="entry name" value="MlaC"/>
    <property type="match status" value="1"/>
</dbReference>
<organism evidence="1 2">
    <name type="scientific">Candidatus Regiella insecticola LSR1</name>
    <dbReference type="NCBI Taxonomy" id="663321"/>
    <lineage>
        <taxon>Bacteria</taxon>
        <taxon>Pseudomonadati</taxon>
        <taxon>Pseudomonadota</taxon>
        <taxon>Gammaproteobacteria</taxon>
        <taxon>Enterobacterales</taxon>
        <taxon>Enterobacteriaceae</taxon>
        <taxon>aphid secondary symbionts</taxon>
        <taxon>Candidatus Regiella</taxon>
    </lineage>
</organism>
<proteinExistence type="predicted"/>
<dbReference type="NCBIfam" id="NF011697">
    <property type="entry name" value="PRK15117.1"/>
    <property type="match status" value="1"/>
</dbReference>
<dbReference type="HOGENOM" id="CLU_094502_3_0_6"/>
<protein>
    <submittedName>
        <fullName evidence="1">Auxiliary component of phospholipid ABC transporter</fullName>
    </submittedName>
</protein>